<keyword evidence="3" id="KW-1185">Reference proteome</keyword>
<evidence type="ECO:0000313" key="2">
    <source>
        <dbReference type="EMBL" id="MBB3931978.1"/>
    </source>
</evidence>
<dbReference type="RefSeq" id="WP_246409825.1">
    <property type="nucleotide sequence ID" value="NZ_JACIDS010000004.1"/>
</dbReference>
<feature type="chain" id="PRO_5032803273" description="Cysteine rich repeat-containing protein" evidence="1">
    <location>
        <begin position="24"/>
        <end position="140"/>
    </location>
</feature>
<reference evidence="2 3" key="1">
    <citation type="submission" date="2020-08" db="EMBL/GenBank/DDBJ databases">
        <title>Genomic Encyclopedia of Type Strains, Phase IV (KMG-IV): sequencing the most valuable type-strain genomes for metagenomic binning, comparative biology and taxonomic classification.</title>
        <authorList>
            <person name="Goeker M."/>
        </authorList>
    </citation>
    <scope>NUCLEOTIDE SEQUENCE [LARGE SCALE GENOMIC DNA]</scope>
    <source>
        <strain evidence="2 3">DSM 25966</strain>
    </source>
</reference>
<proteinExistence type="predicted"/>
<keyword evidence="1" id="KW-0732">Signal</keyword>
<protein>
    <recommendedName>
        <fullName evidence="4">Cysteine rich repeat-containing protein</fullName>
    </recommendedName>
</protein>
<gene>
    <name evidence="2" type="ORF">GGR25_003036</name>
</gene>
<feature type="signal peptide" evidence="1">
    <location>
        <begin position="1"/>
        <end position="23"/>
    </location>
</feature>
<accession>A0A840ARV0</accession>
<name>A0A840ARV0_9HYPH</name>
<dbReference type="EMBL" id="JACIDS010000004">
    <property type="protein sequence ID" value="MBB3931978.1"/>
    <property type="molecule type" value="Genomic_DNA"/>
</dbReference>
<evidence type="ECO:0000313" key="3">
    <source>
        <dbReference type="Proteomes" id="UP000553963"/>
    </source>
</evidence>
<dbReference type="AlphaFoldDB" id="A0A840ARV0"/>
<comment type="caution">
    <text evidence="2">The sequence shown here is derived from an EMBL/GenBank/DDBJ whole genome shotgun (WGS) entry which is preliminary data.</text>
</comment>
<evidence type="ECO:0000256" key="1">
    <source>
        <dbReference type="SAM" id="SignalP"/>
    </source>
</evidence>
<dbReference type="Proteomes" id="UP000553963">
    <property type="component" value="Unassembled WGS sequence"/>
</dbReference>
<organism evidence="2 3">
    <name type="scientific">Kaistia hirudinis</name>
    <dbReference type="NCBI Taxonomy" id="1293440"/>
    <lineage>
        <taxon>Bacteria</taxon>
        <taxon>Pseudomonadati</taxon>
        <taxon>Pseudomonadota</taxon>
        <taxon>Alphaproteobacteria</taxon>
        <taxon>Hyphomicrobiales</taxon>
        <taxon>Kaistiaceae</taxon>
        <taxon>Kaistia</taxon>
    </lineage>
</organism>
<evidence type="ECO:0008006" key="4">
    <source>
        <dbReference type="Google" id="ProtNLM"/>
    </source>
</evidence>
<sequence>MKFATIGLAAAILASAGIGAATAQTMSYAQAGALLAQSCGKDIEKYCPKANLGGGGVKDCMVQFETKISPQCIADYKTVVASIAKREAAQEAAPKACRNAAANYCQGTEPGQAHYLDCLLAASKVVGAACNQALTDAGWR</sequence>